<name>A0ABW5D6X0_9BACT</name>
<feature type="signal peptide" evidence="1">
    <location>
        <begin position="1"/>
        <end position="24"/>
    </location>
</feature>
<comment type="caution">
    <text evidence="2">The sequence shown here is derived from an EMBL/GenBank/DDBJ whole genome shotgun (WGS) entry which is preliminary data.</text>
</comment>
<dbReference type="InterPro" id="IPR036278">
    <property type="entry name" value="Sialidase_sf"/>
</dbReference>
<evidence type="ECO:0000313" key="2">
    <source>
        <dbReference type="EMBL" id="MFD2256823.1"/>
    </source>
</evidence>
<keyword evidence="2" id="KW-0378">Hydrolase</keyword>
<protein>
    <submittedName>
        <fullName evidence="2">Glycoside hydrolase family protein</fullName>
    </submittedName>
</protein>
<sequence>MKSSESIFLTLAFSFAAFLPLANANDTERPRPPEWKNLVQGGQFKDLFLPMPVRDELTADTWGGDNVKPRDISNGIEDPAWSYWCGDPTLGEDGKYHLYSSRWPEDEPRGHFGYFDSIIVHAEADDPMGPYTYKDTIGPGHNPELYRTRKGDYMIYSTHGRFYSSKSLTGPWTAGTYNFDKRERYAFKNYVNFSFAPRDDGSFIAVSRRGYIWASKDGGEDWSEVSSESVYPKVEGIFEDPVMWKDDIQYHIIVNDWKGRIAYHLRSKDGFHWKSEPGEAYVPGIARYEDGTRSEWYKFERLRFLQDDHGRPTHAHFAVIDTEKKLDQPNDIHNSKLIVIPMTVPRLCTVLNKQRLTEKTEAIRVNISAEAGFDPQRDIDLDSLRFGASEEVNYGRGSKLISSEKVGSDLILTFSGKDTGITKENFAGKLLGKSTDGKLLFGWAALPGTKAQVPLLSPLSPKFEFTPDGTVAYVEIQNFGEIASKASTVRLLSGDRTIGTGSVRTLEPFEKSIVRIVCGKPLKKGTSPEITVLVESAGYPTESFRKKVQLPKN</sequence>
<feature type="chain" id="PRO_5046991359" evidence="1">
    <location>
        <begin position="25"/>
        <end position="553"/>
    </location>
</feature>
<proteinExistence type="predicted"/>
<reference evidence="3" key="1">
    <citation type="journal article" date="2019" name="Int. J. Syst. Evol. Microbiol.">
        <title>The Global Catalogue of Microorganisms (GCM) 10K type strain sequencing project: providing services to taxonomists for standard genome sequencing and annotation.</title>
        <authorList>
            <consortium name="The Broad Institute Genomics Platform"/>
            <consortium name="The Broad Institute Genome Sequencing Center for Infectious Disease"/>
            <person name="Wu L."/>
            <person name="Ma J."/>
        </authorList>
    </citation>
    <scope>NUCLEOTIDE SEQUENCE [LARGE SCALE GENOMIC DNA]</scope>
    <source>
        <strain evidence="3">CGMCC 4.7106</strain>
    </source>
</reference>
<organism evidence="2 3">
    <name type="scientific">Luteolibacter algae</name>
    <dbReference type="NCBI Taxonomy" id="454151"/>
    <lineage>
        <taxon>Bacteria</taxon>
        <taxon>Pseudomonadati</taxon>
        <taxon>Verrucomicrobiota</taxon>
        <taxon>Verrucomicrobiia</taxon>
        <taxon>Verrucomicrobiales</taxon>
        <taxon>Verrucomicrobiaceae</taxon>
        <taxon>Luteolibacter</taxon>
    </lineage>
</organism>
<dbReference type="RefSeq" id="WP_386820111.1">
    <property type="nucleotide sequence ID" value="NZ_JBHUIT010000016.1"/>
</dbReference>
<accession>A0ABW5D6X0</accession>
<dbReference type="InterPro" id="IPR023296">
    <property type="entry name" value="Glyco_hydro_beta-prop_sf"/>
</dbReference>
<dbReference type="Proteomes" id="UP001597375">
    <property type="component" value="Unassembled WGS sequence"/>
</dbReference>
<gene>
    <name evidence="2" type="ORF">ACFSSA_09060</name>
</gene>
<keyword evidence="1" id="KW-0732">Signal</keyword>
<evidence type="ECO:0000256" key="1">
    <source>
        <dbReference type="SAM" id="SignalP"/>
    </source>
</evidence>
<dbReference type="GO" id="GO:0016787">
    <property type="term" value="F:hydrolase activity"/>
    <property type="evidence" value="ECO:0007669"/>
    <property type="project" value="UniProtKB-KW"/>
</dbReference>
<dbReference type="SUPFAM" id="SSF75005">
    <property type="entry name" value="Arabinanase/levansucrase/invertase"/>
    <property type="match status" value="1"/>
</dbReference>
<dbReference type="SUPFAM" id="SSF50939">
    <property type="entry name" value="Sialidases"/>
    <property type="match status" value="1"/>
</dbReference>
<evidence type="ECO:0000313" key="3">
    <source>
        <dbReference type="Proteomes" id="UP001597375"/>
    </source>
</evidence>
<dbReference type="Gene3D" id="2.115.10.20">
    <property type="entry name" value="Glycosyl hydrolase domain, family 43"/>
    <property type="match status" value="1"/>
</dbReference>
<dbReference type="EMBL" id="JBHUIT010000016">
    <property type="protein sequence ID" value="MFD2256823.1"/>
    <property type="molecule type" value="Genomic_DNA"/>
</dbReference>
<keyword evidence="3" id="KW-1185">Reference proteome</keyword>
<dbReference type="CDD" id="cd08994">
    <property type="entry name" value="GH43_62_32_68_117_130-like"/>
    <property type="match status" value="1"/>
</dbReference>